<dbReference type="Pfam" id="PF17667">
    <property type="entry name" value="Pkinase_fungal"/>
    <property type="match status" value="1"/>
</dbReference>
<dbReference type="InterPro" id="IPR008266">
    <property type="entry name" value="Tyr_kinase_AS"/>
</dbReference>
<dbReference type="SUPFAM" id="SSF56112">
    <property type="entry name" value="Protein kinase-like (PK-like)"/>
    <property type="match status" value="1"/>
</dbReference>
<dbReference type="OrthoDB" id="5569250at2759"/>
<dbReference type="GeneID" id="20675723"/>
<organism evidence="3 4">
    <name type="scientific">Heterobasidion irregulare (strain TC 32-1)</name>
    <dbReference type="NCBI Taxonomy" id="747525"/>
    <lineage>
        <taxon>Eukaryota</taxon>
        <taxon>Fungi</taxon>
        <taxon>Dikarya</taxon>
        <taxon>Basidiomycota</taxon>
        <taxon>Agaricomycotina</taxon>
        <taxon>Agaricomycetes</taxon>
        <taxon>Russulales</taxon>
        <taxon>Bondarzewiaceae</taxon>
        <taxon>Heterobasidion</taxon>
        <taxon>Heterobasidion annosum species complex</taxon>
    </lineage>
</organism>
<dbReference type="GO" id="GO:0005524">
    <property type="term" value="F:ATP binding"/>
    <property type="evidence" value="ECO:0007669"/>
    <property type="project" value="InterPro"/>
</dbReference>
<reference evidence="3 4" key="1">
    <citation type="journal article" date="2012" name="New Phytol.">
        <title>Insight into trade-off between wood decay and parasitism from the genome of a fungal forest pathogen.</title>
        <authorList>
            <person name="Olson A."/>
            <person name="Aerts A."/>
            <person name="Asiegbu F."/>
            <person name="Belbahri L."/>
            <person name="Bouzid O."/>
            <person name="Broberg A."/>
            <person name="Canback B."/>
            <person name="Coutinho P.M."/>
            <person name="Cullen D."/>
            <person name="Dalman K."/>
            <person name="Deflorio G."/>
            <person name="van Diepen L.T."/>
            <person name="Dunand C."/>
            <person name="Duplessis S."/>
            <person name="Durling M."/>
            <person name="Gonthier P."/>
            <person name="Grimwood J."/>
            <person name="Fossdal C.G."/>
            <person name="Hansson D."/>
            <person name="Henrissat B."/>
            <person name="Hietala A."/>
            <person name="Himmelstrand K."/>
            <person name="Hoffmeister D."/>
            <person name="Hogberg N."/>
            <person name="James T.Y."/>
            <person name="Karlsson M."/>
            <person name="Kohler A."/>
            <person name="Kues U."/>
            <person name="Lee Y.H."/>
            <person name="Lin Y.C."/>
            <person name="Lind M."/>
            <person name="Lindquist E."/>
            <person name="Lombard V."/>
            <person name="Lucas S."/>
            <person name="Lunden K."/>
            <person name="Morin E."/>
            <person name="Murat C."/>
            <person name="Park J."/>
            <person name="Raffaello T."/>
            <person name="Rouze P."/>
            <person name="Salamov A."/>
            <person name="Schmutz J."/>
            <person name="Solheim H."/>
            <person name="Stahlberg J."/>
            <person name="Velez H."/>
            <person name="de Vries R.P."/>
            <person name="Wiebenga A."/>
            <person name="Woodward S."/>
            <person name="Yakovlev I."/>
            <person name="Garbelotto M."/>
            <person name="Martin F."/>
            <person name="Grigoriev I.V."/>
            <person name="Stenlid J."/>
        </authorList>
    </citation>
    <scope>NUCLEOTIDE SEQUENCE [LARGE SCALE GENOMIC DNA]</scope>
    <source>
        <strain evidence="3 4">TC 32-1</strain>
    </source>
</reference>
<dbReference type="AlphaFoldDB" id="W4JPT7"/>
<dbReference type="RefSeq" id="XP_009552896.1">
    <property type="nucleotide sequence ID" value="XM_009554601.1"/>
</dbReference>
<dbReference type="GO" id="GO:0004672">
    <property type="term" value="F:protein kinase activity"/>
    <property type="evidence" value="ECO:0007669"/>
    <property type="project" value="InterPro"/>
</dbReference>
<dbReference type="InParanoid" id="W4JPT7"/>
<feature type="compositionally biased region" description="Basic and acidic residues" evidence="1">
    <location>
        <begin position="249"/>
        <end position="262"/>
    </location>
</feature>
<dbReference type="HOGENOM" id="CLU_018408_0_0_1"/>
<proteinExistence type="predicted"/>
<dbReference type="Proteomes" id="UP000030671">
    <property type="component" value="Unassembled WGS sequence"/>
</dbReference>
<dbReference type="InterPro" id="IPR011009">
    <property type="entry name" value="Kinase-like_dom_sf"/>
</dbReference>
<dbReference type="PROSITE" id="PS00109">
    <property type="entry name" value="PROTEIN_KINASE_TYR"/>
    <property type="match status" value="1"/>
</dbReference>
<dbReference type="InterPro" id="IPR040976">
    <property type="entry name" value="Pkinase_fungal"/>
</dbReference>
<dbReference type="PANTHER" id="PTHR38248:SF2">
    <property type="entry name" value="FUNK1 11"/>
    <property type="match status" value="1"/>
</dbReference>
<protein>
    <recommendedName>
        <fullName evidence="2">Protein kinase domain-containing protein</fullName>
    </recommendedName>
</protein>
<accession>W4JPT7</accession>
<name>W4JPT7_HETIT</name>
<dbReference type="InterPro" id="IPR000719">
    <property type="entry name" value="Prot_kinase_dom"/>
</dbReference>
<dbReference type="KEGG" id="hir:HETIRDRAFT_446980"/>
<gene>
    <name evidence="3" type="ORF">HETIRDRAFT_446980</name>
</gene>
<evidence type="ECO:0000259" key="2">
    <source>
        <dbReference type="PROSITE" id="PS50011"/>
    </source>
</evidence>
<feature type="domain" description="Protein kinase" evidence="2">
    <location>
        <begin position="438"/>
        <end position="783"/>
    </location>
</feature>
<dbReference type="Gene3D" id="1.10.510.10">
    <property type="entry name" value="Transferase(Phosphotransferase) domain 1"/>
    <property type="match status" value="1"/>
</dbReference>
<sequence>MQPPRTGTAFRVRRPSSLFKESLGGSIARRLTRPIVKPLLKEELMDTLQVGLLIEDFVYRIWGFHPDRLQWEKFFKDLQLDKTLVEAYKATFQHAERYRYAPFARLIDSTVAKLVEVLKLESPLPVSFEPLGSTYIRSDRSNRKPDMGIIGKQAVEEYRLAQDGPDKHSKAQLRWEIVPCFMEFKRFLPIDHDAVILFQQAPAAISEPVAITLKPDDECRQEGLKRKNVSDEGLPPAKRVNQDPSITSDRSDRSDGSVDESHSTSSVPIEVPNAGASISAVGTGTEPENFETHRSRCKLNPQMTEDELQSANYASECLGDGRRRYVTSFMITDLKVSLWYYDRIGVIKSEEFDLVENPRLFVLAIAAVTTCDMKHFGFEPMIHPPSTIPPPMRLEHPIRLEPPRNISGWEIHIDEGVDSEGKTVPGIVRLKITGAPIYVQAGIVGRGTSVLPVSAFADSGLAAVKSSQKLVVKFSWPAATRVPEDVLIRRIRKAIGSKEARHVSRMRMSTTLEGLRLGLPRIEESIQSLPGDVETRVLRVLVCDRYQHLNKLKTISEFQSVFIDLVRAHRVVYKRAGILHRDLSINNVMFGMRSGKPYGILIDWDLAIDMKLREDDGDGPSSRYRTGTGPFMAIDLLKPKMGPPHYYRHDLESFFYILLWSACTFLLNGTEVKKQHKLVEPWSVVNWGDIRDKKVVFFTRAGEGFGGLDEAVTEPFRPLLDSWIRPLGRMIATARSTSELAQLNDSPFDPETWGGLMTYRKFLGILSVDFKNAPHSLDTDLLD</sequence>
<evidence type="ECO:0000313" key="3">
    <source>
        <dbReference type="EMBL" id="ETW75484.1"/>
    </source>
</evidence>
<dbReference type="PROSITE" id="PS50011">
    <property type="entry name" value="PROTEIN_KINASE_DOM"/>
    <property type="match status" value="1"/>
</dbReference>
<evidence type="ECO:0000256" key="1">
    <source>
        <dbReference type="SAM" id="MobiDB-lite"/>
    </source>
</evidence>
<evidence type="ECO:0000313" key="4">
    <source>
        <dbReference type="Proteomes" id="UP000030671"/>
    </source>
</evidence>
<dbReference type="eggNOG" id="ENOG502SVH8">
    <property type="taxonomic scope" value="Eukaryota"/>
</dbReference>
<feature type="region of interest" description="Disordered" evidence="1">
    <location>
        <begin position="225"/>
        <end position="298"/>
    </location>
</feature>
<dbReference type="STRING" id="747525.W4JPT7"/>
<dbReference type="PANTHER" id="PTHR38248">
    <property type="entry name" value="FUNK1 6"/>
    <property type="match status" value="1"/>
</dbReference>
<keyword evidence="4" id="KW-1185">Reference proteome</keyword>
<dbReference type="EMBL" id="KI925466">
    <property type="protein sequence ID" value="ETW75484.1"/>
    <property type="molecule type" value="Genomic_DNA"/>
</dbReference>